<comment type="subcellular location">
    <subcellularLocation>
        <location evidence="1">Cell outer membrane</location>
    </subcellularLocation>
</comment>
<sequence>MQRVTATDNYDLFADYEHEAYHGNLSYNWLDEVIRKGIEQNHSVSFSDADEKGNFYLSFNYSKQIGLVKTSDYERFSGKVNIDRNLKSWIKAGTNTSYVRGISNIAESSIFENALRANPFYKINEEDVYMKWGPEVQTGVNNPLKSMTVENYRIQNRLMSANYINITPIKGLNIRNSFSIDFREQQDYQYAPKNTGQSIRNSYDGNAVHSKNHWFDWQYDGSIAYDINIDKHRIAAMMTANISKNTRQSNEIDAKGFASDNFLYYYLNGATLKNIFTLSSDFTNRSIAAFVQRANYTYDNCYYATVTIREEGSSSFAPQNRWGTFPSIALAWNAANEEFIKNTDIFNLLKLRLGYGIVGNQNIPLYAIYSLYRPSVTNNSVVYNSDGRLGNLNLRWEKQKQWNVGLDIGILENKLSLTTDYYYIRNTDLLMQRSLSPISG</sequence>
<evidence type="ECO:0000313" key="4">
    <source>
        <dbReference type="EMBL" id="KAA6333057.1"/>
    </source>
</evidence>
<dbReference type="EMBL" id="SNRY01001160">
    <property type="protein sequence ID" value="KAA6333057.1"/>
    <property type="molecule type" value="Genomic_DNA"/>
</dbReference>
<evidence type="ECO:0000256" key="1">
    <source>
        <dbReference type="ARBA" id="ARBA00004442"/>
    </source>
</evidence>
<evidence type="ECO:0000256" key="2">
    <source>
        <dbReference type="ARBA" id="ARBA00023136"/>
    </source>
</evidence>
<dbReference type="GO" id="GO:0009279">
    <property type="term" value="C:cell outer membrane"/>
    <property type="evidence" value="ECO:0007669"/>
    <property type="project" value="UniProtKB-SubCell"/>
</dbReference>
<name>A0A5J4RGA0_9ZZZZ</name>
<dbReference type="Gene3D" id="2.40.170.20">
    <property type="entry name" value="TonB-dependent receptor, beta-barrel domain"/>
    <property type="match status" value="1"/>
</dbReference>
<dbReference type="InterPro" id="IPR036942">
    <property type="entry name" value="Beta-barrel_TonB_sf"/>
</dbReference>
<accession>A0A5J4RGA0</accession>
<protein>
    <submittedName>
        <fullName evidence="4">TonB-dependent receptor SusC</fullName>
    </submittedName>
</protein>
<evidence type="ECO:0000256" key="3">
    <source>
        <dbReference type="ARBA" id="ARBA00023237"/>
    </source>
</evidence>
<comment type="caution">
    <text evidence="4">The sequence shown here is derived from an EMBL/GenBank/DDBJ whole genome shotgun (WGS) entry which is preliminary data.</text>
</comment>
<keyword evidence="3" id="KW-0998">Cell outer membrane</keyword>
<dbReference type="SUPFAM" id="SSF56935">
    <property type="entry name" value="Porins"/>
    <property type="match status" value="1"/>
</dbReference>
<reference evidence="4" key="1">
    <citation type="submission" date="2019-03" db="EMBL/GenBank/DDBJ databases">
        <title>Single cell metagenomics reveals metabolic interactions within the superorganism composed of flagellate Streblomastix strix and complex community of Bacteroidetes bacteria on its surface.</title>
        <authorList>
            <person name="Treitli S.C."/>
            <person name="Kolisko M."/>
            <person name="Husnik F."/>
            <person name="Keeling P."/>
            <person name="Hampl V."/>
        </authorList>
    </citation>
    <scope>NUCLEOTIDE SEQUENCE</scope>
    <source>
        <strain evidence="4">STM</strain>
    </source>
</reference>
<keyword evidence="2" id="KW-0472">Membrane</keyword>
<proteinExistence type="predicted"/>
<organism evidence="4">
    <name type="scientific">termite gut metagenome</name>
    <dbReference type="NCBI Taxonomy" id="433724"/>
    <lineage>
        <taxon>unclassified sequences</taxon>
        <taxon>metagenomes</taxon>
        <taxon>organismal metagenomes</taxon>
    </lineage>
</organism>
<keyword evidence="4" id="KW-0675">Receptor</keyword>
<dbReference type="AlphaFoldDB" id="A0A5J4RGA0"/>
<gene>
    <name evidence="4" type="ORF">EZS27_018491</name>
</gene>